<dbReference type="PANTHER" id="PTHR23403">
    <property type="entry name" value="TREHALASE"/>
    <property type="match status" value="1"/>
</dbReference>
<dbReference type="SUPFAM" id="SSF48208">
    <property type="entry name" value="Six-hairpin glycosidases"/>
    <property type="match status" value="1"/>
</dbReference>
<evidence type="ECO:0000313" key="10">
    <source>
        <dbReference type="EMBL" id="APA33854.1"/>
    </source>
</evidence>
<dbReference type="OrthoDB" id="3542292at2759"/>
<comment type="similarity">
    <text evidence="2 7">Belongs to the glycosyl hydrolase 37 family.</text>
</comment>
<protein>
    <recommendedName>
        <fullName evidence="4 7">Trehalase</fullName>
        <ecNumber evidence="3 7">3.2.1.28</ecNumber>
    </recommendedName>
    <alternativeName>
        <fullName evidence="7">Alpha-trehalose glucohydrolase</fullName>
    </alternativeName>
</protein>
<dbReference type="PRINTS" id="PR00744">
    <property type="entry name" value="GLHYDRLASE37"/>
</dbReference>
<feature type="region of interest" description="Disordered" evidence="8">
    <location>
        <begin position="35"/>
        <end position="54"/>
    </location>
</feature>
<evidence type="ECO:0000256" key="6">
    <source>
        <dbReference type="ARBA" id="ARBA00023295"/>
    </source>
</evidence>
<dbReference type="Pfam" id="PF01204">
    <property type="entry name" value="Trehalase"/>
    <property type="match status" value="1"/>
</dbReference>
<evidence type="ECO:0000256" key="4">
    <source>
        <dbReference type="ARBA" id="ARBA00019905"/>
    </source>
</evidence>
<name>A0A1I9WL34_NILLU</name>
<proteinExistence type="evidence at transcript level"/>
<dbReference type="InterPro" id="IPR008928">
    <property type="entry name" value="6-hairpin_glycosidase_sf"/>
</dbReference>
<keyword evidence="5 7" id="KW-0378">Hydrolase</keyword>
<comment type="catalytic activity">
    <reaction evidence="1 7">
        <text>alpha,alpha-trehalose + H2O = alpha-D-glucose + beta-D-glucose</text>
        <dbReference type="Rhea" id="RHEA:32675"/>
        <dbReference type="ChEBI" id="CHEBI:15377"/>
        <dbReference type="ChEBI" id="CHEBI:15903"/>
        <dbReference type="ChEBI" id="CHEBI:16551"/>
        <dbReference type="ChEBI" id="CHEBI:17925"/>
        <dbReference type="EC" id="3.2.1.28"/>
    </reaction>
</comment>
<evidence type="ECO:0000256" key="1">
    <source>
        <dbReference type="ARBA" id="ARBA00001576"/>
    </source>
</evidence>
<keyword evidence="6 7" id="KW-0326">Glycosidase</keyword>
<evidence type="ECO:0000256" key="7">
    <source>
        <dbReference type="RuleBase" id="RU361180"/>
    </source>
</evidence>
<dbReference type="EMBL" id="KU932218">
    <property type="protein sequence ID" value="APA33854.1"/>
    <property type="molecule type" value="mRNA"/>
</dbReference>
<evidence type="ECO:0000256" key="9">
    <source>
        <dbReference type="SAM" id="SignalP"/>
    </source>
</evidence>
<feature type="chain" id="PRO_5009605851" description="Trehalase" evidence="9">
    <location>
        <begin position="26"/>
        <end position="638"/>
    </location>
</feature>
<accession>A0A1I9WL34</accession>
<organism evidence="10">
    <name type="scientific">Nilaparvata lugens</name>
    <name type="common">Brown planthopper</name>
    <dbReference type="NCBI Taxonomy" id="108931"/>
    <lineage>
        <taxon>Eukaryota</taxon>
        <taxon>Metazoa</taxon>
        <taxon>Ecdysozoa</taxon>
        <taxon>Arthropoda</taxon>
        <taxon>Hexapoda</taxon>
        <taxon>Insecta</taxon>
        <taxon>Pterygota</taxon>
        <taxon>Neoptera</taxon>
        <taxon>Paraneoptera</taxon>
        <taxon>Hemiptera</taxon>
        <taxon>Auchenorrhyncha</taxon>
        <taxon>Fulgoroidea</taxon>
        <taxon>Delphacidae</taxon>
        <taxon>Delphacinae</taxon>
        <taxon>Nilaparvata</taxon>
    </lineage>
</organism>
<sequence length="638" mass="73879">MDTILLSTLVLVSVLSFWSTNPVAATYLTPKHHHIYSRSGQDSTSFRKRPPPPPPCDSNIYCEGDLLNDVQLGQLYEDSKTFVDLKLRYPEDKVIEKYAAFKKQHSGNVPVDALRQFVADNFEAVDELEPWMPPDLSDRPAIVDRVRDPVYKQWMIDLNDVWRVLARRVKDDVFDNPRLYSFIPVPNGFVVPGGRFRELYYWDTYWIVNGLLLCDMHSTARGVLENMVSLVKRFGFVPNGSRKYYLNRSQPPLLIQMVDSYLKMTGDWTFVRENIKYLESEFMYWMRFKMVSVRSKNGNTYQLARYFCYSRSPRPESYREDYISASVFEDEEQRTDFYIKIKSAAESGMDFSSRWFVKDGQNKGNLSDIAAPQIIPVDLNAFLQANAKILSNWFLEMGNYAKAKTYADHAVALHDAIKEVLWHEDVGTWLDYDIVSKKRRNYFYISNLTPIWTGSYDSSWTQQQLSDRVLGYIKSTGITQFVGGVPISLEQSGEQWDFPNAWAPYQAMFVQGLDRIGTVEARNKAFELADLWIKSNYKGFQETQAMFEKYDVLRPGTNGGGGEYVSQTGFGWTNGVVFEFFDRWGTQLKSSQTKDDDIFLNENMEFSNGHENCLKESVDHELRIQMQPTIIDYKSNDS</sequence>
<dbReference type="Gene3D" id="1.50.10.10">
    <property type="match status" value="1"/>
</dbReference>
<reference evidence="10" key="1">
    <citation type="journal article" date="2016" name="BMC Genomics">
        <title>Seminal fluid protein genes of the brown planthopper, Nilaparvata lugens.</title>
        <authorList>
            <person name="Yu B."/>
            <person name="Li D.T."/>
            <person name="Lu J.B."/>
            <person name="Zhang W.X."/>
            <person name="Zhang C.X."/>
        </authorList>
    </citation>
    <scope>NUCLEOTIDE SEQUENCE</scope>
    <source>
        <strain evidence="10">NlSFP_secreted_comp36672</strain>
    </source>
</reference>
<dbReference type="AlphaFoldDB" id="A0A1I9WL34"/>
<dbReference type="InterPro" id="IPR001661">
    <property type="entry name" value="Glyco_hydro_37"/>
</dbReference>
<evidence type="ECO:0000256" key="2">
    <source>
        <dbReference type="ARBA" id="ARBA00005615"/>
    </source>
</evidence>
<dbReference type="EC" id="3.2.1.28" evidence="3 7"/>
<dbReference type="GO" id="GO:0005993">
    <property type="term" value="P:trehalose catabolic process"/>
    <property type="evidence" value="ECO:0007669"/>
    <property type="project" value="TreeGrafter"/>
</dbReference>
<dbReference type="PROSITE" id="PS00927">
    <property type="entry name" value="TREHALASE_1"/>
    <property type="match status" value="1"/>
</dbReference>
<dbReference type="InterPro" id="IPR018232">
    <property type="entry name" value="Glyco_hydro_37_CS"/>
</dbReference>
<dbReference type="PROSITE" id="PS00928">
    <property type="entry name" value="TREHALASE_2"/>
    <property type="match status" value="1"/>
</dbReference>
<keyword evidence="9" id="KW-0732">Signal</keyword>
<evidence type="ECO:0000256" key="5">
    <source>
        <dbReference type="ARBA" id="ARBA00022801"/>
    </source>
</evidence>
<feature type="signal peptide" evidence="9">
    <location>
        <begin position="1"/>
        <end position="25"/>
    </location>
</feature>
<dbReference type="InterPro" id="IPR012341">
    <property type="entry name" value="6hp_glycosidase-like_sf"/>
</dbReference>
<dbReference type="GO" id="GO:0004555">
    <property type="term" value="F:alpha,alpha-trehalase activity"/>
    <property type="evidence" value="ECO:0007669"/>
    <property type="project" value="UniProtKB-EC"/>
</dbReference>
<evidence type="ECO:0000256" key="8">
    <source>
        <dbReference type="SAM" id="MobiDB-lite"/>
    </source>
</evidence>
<evidence type="ECO:0000256" key="3">
    <source>
        <dbReference type="ARBA" id="ARBA00012757"/>
    </source>
</evidence>
<dbReference type="PANTHER" id="PTHR23403:SF1">
    <property type="entry name" value="TREHALASE"/>
    <property type="match status" value="1"/>
</dbReference>
<dbReference type="SMR" id="A0A1I9WL34"/>